<dbReference type="AlphaFoldDB" id="A0A9P9WES4"/>
<name>A0A9P9WES4_9PEZI</name>
<dbReference type="InterPro" id="IPR023753">
    <property type="entry name" value="FAD/NAD-binding_dom"/>
</dbReference>
<organism evidence="2 3">
    <name type="scientific">Neoarthrinium moseri</name>
    <dbReference type="NCBI Taxonomy" id="1658444"/>
    <lineage>
        <taxon>Eukaryota</taxon>
        <taxon>Fungi</taxon>
        <taxon>Dikarya</taxon>
        <taxon>Ascomycota</taxon>
        <taxon>Pezizomycotina</taxon>
        <taxon>Sordariomycetes</taxon>
        <taxon>Xylariomycetidae</taxon>
        <taxon>Amphisphaeriales</taxon>
        <taxon>Apiosporaceae</taxon>
        <taxon>Neoarthrinium</taxon>
    </lineage>
</organism>
<dbReference type="Pfam" id="PF07992">
    <property type="entry name" value="Pyr_redox_2"/>
    <property type="match status" value="1"/>
</dbReference>
<dbReference type="InterPro" id="IPR036188">
    <property type="entry name" value="FAD/NAD-bd_sf"/>
</dbReference>
<dbReference type="PRINTS" id="PR00368">
    <property type="entry name" value="FADPNR"/>
</dbReference>
<evidence type="ECO:0000313" key="3">
    <source>
        <dbReference type="Proteomes" id="UP000829685"/>
    </source>
</evidence>
<dbReference type="Gene3D" id="3.50.50.100">
    <property type="match status" value="1"/>
</dbReference>
<keyword evidence="3" id="KW-1185">Reference proteome</keyword>
<dbReference type="EMBL" id="JAFIMR010000032">
    <property type="protein sequence ID" value="KAI1860105.1"/>
    <property type="molecule type" value="Genomic_DNA"/>
</dbReference>
<dbReference type="PANTHER" id="PTHR43735:SF24">
    <property type="entry name" value="NUCLEOTIDE-DISULPHIDE OXIDOREDUCTASE AMID-LIKE, PUTATIVE (AFU_ORTHOLOGUE AFUA_1G17180)-RELATED"/>
    <property type="match status" value="1"/>
</dbReference>
<comment type="caution">
    <text evidence="2">The sequence shown here is derived from an EMBL/GenBank/DDBJ whole genome shotgun (WGS) entry which is preliminary data.</text>
</comment>
<accession>A0A9P9WES4</accession>
<gene>
    <name evidence="2" type="ORF">JX265_010029</name>
</gene>
<dbReference type="GO" id="GO:0050660">
    <property type="term" value="F:flavin adenine dinucleotide binding"/>
    <property type="evidence" value="ECO:0007669"/>
    <property type="project" value="TreeGrafter"/>
</dbReference>
<reference evidence="2" key="1">
    <citation type="submission" date="2021-03" db="EMBL/GenBank/DDBJ databases">
        <title>Revisited historic fungal species revealed as producer of novel bioactive compounds through whole genome sequencing and comparative genomics.</title>
        <authorList>
            <person name="Vignolle G.A."/>
            <person name="Hochenegger N."/>
            <person name="Mach R.L."/>
            <person name="Mach-Aigner A.R."/>
            <person name="Javad Rahimi M."/>
            <person name="Salim K.A."/>
            <person name="Chan C.M."/>
            <person name="Lim L.B.L."/>
            <person name="Cai F."/>
            <person name="Druzhinina I.S."/>
            <person name="U'Ren J.M."/>
            <person name="Derntl C."/>
        </authorList>
    </citation>
    <scope>NUCLEOTIDE SEQUENCE</scope>
    <source>
        <strain evidence="2">TUCIM 5799</strain>
    </source>
</reference>
<dbReference type="GO" id="GO:0004174">
    <property type="term" value="F:electron-transferring-flavoprotein dehydrogenase activity"/>
    <property type="evidence" value="ECO:0007669"/>
    <property type="project" value="TreeGrafter"/>
</dbReference>
<dbReference type="Proteomes" id="UP000829685">
    <property type="component" value="Unassembled WGS sequence"/>
</dbReference>
<sequence length="429" mass="46681">MAAKLNGSNITNAFKILIAGGCYSGLAAAITILERCDTSSPPVPVEIVIVDERDGFYHVIGTPLALADKAYAEKAWVEFRHIKILQRPDVKFIHGSLQSISCDLLEATIIQGDTKILERYDFFVGATGLRRVWPVVPQGLNRVDYLAEAGKHIDAITKSSHPVLVIGGGAVGIEMAAELKICYPYIRVILAHSRDKLLSSEPLPDTFKDRSLKLLRDAGVEVMLKCRLVNNKTVAGGQEVDFSNGDRLTASVVIMAISRSVPSTTFLPKESLTEEGYVNVTPSLQLAATVPNSSVHFAAGDMINWSGIKRCGSAMHMGKLVGFNVCQLIQQKGSKAAKAPKLKELSNIPPMITVAIGKSAASYGPLGVKSGKRTMRLFFEQDLGFRIIWDYLRLGCEPGSLVTWKQSAANILVYLIPEARSVWTKLARS</sequence>
<evidence type="ECO:0000259" key="1">
    <source>
        <dbReference type="Pfam" id="PF07992"/>
    </source>
</evidence>
<dbReference type="SUPFAM" id="SSF51905">
    <property type="entry name" value="FAD/NAD(P)-binding domain"/>
    <property type="match status" value="1"/>
</dbReference>
<feature type="domain" description="FAD/NAD(P)-binding" evidence="1">
    <location>
        <begin position="15"/>
        <end position="318"/>
    </location>
</feature>
<dbReference type="GO" id="GO:0005737">
    <property type="term" value="C:cytoplasm"/>
    <property type="evidence" value="ECO:0007669"/>
    <property type="project" value="TreeGrafter"/>
</dbReference>
<protein>
    <recommendedName>
        <fullName evidence="1">FAD/NAD(P)-binding domain-containing protein</fullName>
    </recommendedName>
</protein>
<proteinExistence type="predicted"/>
<evidence type="ECO:0000313" key="2">
    <source>
        <dbReference type="EMBL" id="KAI1860105.1"/>
    </source>
</evidence>
<dbReference type="PANTHER" id="PTHR43735">
    <property type="entry name" value="APOPTOSIS-INDUCING FACTOR 1"/>
    <property type="match status" value="1"/>
</dbReference>